<dbReference type="Proteomes" id="UP000478052">
    <property type="component" value="Unassembled WGS sequence"/>
</dbReference>
<evidence type="ECO:0000313" key="3">
    <source>
        <dbReference type="EMBL" id="KAF0733686.1"/>
    </source>
</evidence>
<name>A0A6G0X1D1_APHCR</name>
<gene>
    <name evidence="3" type="ORF">FWK35_00032666</name>
</gene>
<feature type="compositionally biased region" description="Basic residues" evidence="1">
    <location>
        <begin position="134"/>
        <end position="145"/>
    </location>
</feature>
<sequence>MQSRTKMIFKMINHKEQITQNIKYKKPKMSIEARDIDRVTNNLFNEIMQDKSKIEETPISVHKSKKTTTISETTCSRDTNDWVPPNNTILCTDSPSHSNDKGCSRQLFGTNIDSSNSTSSSMSVSGDIVGVEGRKKKKKGNKKLNKRNEKQSGKGKSVQPNPCSKTKCQNNCKNKFTEDERETIFKEYWCISDRNGKRDYLISCMEESEIKRKRVQMSNLRKITRFYYFTLNGRKEKICQQYLLKTLNITQRFLSYTFEKLSPLGKSNPDSRGKGRPKNKTDEPVLSNVYKFIESSSCTVSLFNCESNGLKNVSSAVFRRIFREKFNLGFHLPKKDKCNKCTKFKNIKETGDLNENELQQEREHAINKEQSKEAFIFDQELSKCDGNFLCLSFDLQKVLSTPYSDNMNLYYSRKYSTYNCTVYESGSRNSYCYLWGEIDGLRGSNEIVTCIFKYLTALNEQNKYESVALYCDSCAGQNKNRAMMTMIEYGLMNVWTKIKEIKITYLLPGHTYMPVDSVHSVIERCIKKKTIWGPSEWPTIIRNARIYPKPYIVIDLKFIDFLDWKTLAAQWYSPQLKCNEGKKKFKYRK</sequence>
<evidence type="ECO:0000259" key="2">
    <source>
        <dbReference type="Pfam" id="PF25273"/>
    </source>
</evidence>
<comment type="caution">
    <text evidence="3">The sequence shown here is derived from an EMBL/GenBank/DDBJ whole genome shotgun (WGS) entry which is preliminary data.</text>
</comment>
<dbReference type="PANTHER" id="PTHR10773">
    <property type="entry name" value="DNA-DIRECTED RNA POLYMERASES I, II, AND III SUBUNIT RPABC2"/>
    <property type="match status" value="1"/>
</dbReference>
<dbReference type="OrthoDB" id="6773632at2759"/>
<dbReference type="AlphaFoldDB" id="A0A6G0X1D1"/>
<dbReference type="PANTHER" id="PTHR10773:SF19">
    <property type="match status" value="1"/>
</dbReference>
<dbReference type="EMBL" id="VUJU01008232">
    <property type="protein sequence ID" value="KAF0733686.1"/>
    <property type="molecule type" value="Genomic_DNA"/>
</dbReference>
<protein>
    <recommendedName>
        <fullName evidence="2">DUF7869 domain-containing protein</fullName>
    </recommendedName>
</protein>
<evidence type="ECO:0000313" key="4">
    <source>
        <dbReference type="Proteomes" id="UP000478052"/>
    </source>
</evidence>
<dbReference type="Pfam" id="PF25273">
    <property type="entry name" value="DUF7869"/>
    <property type="match status" value="1"/>
</dbReference>
<feature type="domain" description="DUF7869" evidence="2">
    <location>
        <begin position="429"/>
        <end position="545"/>
    </location>
</feature>
<proteinExistence type="predicted"/>
<reference evidence="3 4" key="1">
    <citation type="submission" date="2019-08" db="EMBL/GenBank/DDBJ databases">
        <title>Whole genome of Aphis craccivora.</title>
        <authorList>
            <person name="Voronova N.V."/>
            <person name="Shulinski R.S."/>
            <person name="Bandarenka Y.V."/>
            <person name="Zhorov D.G."/>
            <person name="Warner D."/>
        </authorList>
    </citation>
    <scope>NUCLEOTIDE SEQUENCE [LARGE SCALE GENOMIC DNA]</scope>
    <source>
        <strain evidence="3">180601</strain>
        <tissue evidence="3">Whole Body</tissue>
    </source>
</reference>
<feature type="region of interest" description="Disordered" evidence="1">
    <location>
        <begin position="111"/>
        <end position="163"/>
    </location>
</feature>
<dbReference type="InterPro" id="IPR057191">
    <property type="entry name" value="DUF7869"/>
</dbReference>
<evidence type="ECO:0000256" key="1">
    <source>
        <dbReference type="SAM" id="MobiDB-lite"/>
    </source>
</evidence>
<organism evidence="3 4">
    <name type="scientific">Aphis craccivora</name>
    <name type="common">Cowpea aphid</name>
    <dbReference type="NCBI Taxonomy" id="307492"/>
    <lineage>
        <taxon>Eukaryota</taxon>
        <taxon>Metazoa</taxon>
        <taxon>Ecdysozoa</taxon>
        <taxon>Arthropoda</taxon>
        <taxon>Hexapoda</taxon>
        <taxon>Insecta</taxon>
        <taxon>Pterygota</taxon>
        <taxon>Neoptera</taxon>
        <taxon>Paraneoptera</taxon>
        <taxon>Hemiptera</taxon>
        <taxon>Sternorrhyncha</taxon>
        <taxon>Aphidomorpha</taxon>
        <taxon>Aphidoidea</taxon>
        <taxon>Aphididae</taxon>
        <taxon>Aphidini</taxon>
        <taxon>Aphis</taxon>
        <taxon>Aphis</taxon>
    </lineage>
</organism>
<accession>A0A6G0X1D1</accession>
<keyword evidence="4" id="KW-1185">Reference proteome</keyword>
<feature type="compositionally biased region" description="Low complexity" evidence="1">
    <location>
        <begin position="111"/>
        <end position="129"/>
    </location>
</feature>